<dbReference type="InterPro" id="IPR053812">
    <property type="entry name" value="HTH_Sigma70_ECF-like"/>
</dbReference>
<sequence length="192" mass="22177">MEQDKPCALTEIIVKWQHGDKQAESELYQFTYLKLRELAQNARQKSGQKFGFSNQVLSDSINNTTALIHDAYLRMSTMDRHSIASTREFLLMAAKVMQQILIDHARSTQAQKRQHNTPSYDLHDNKIDALLSVNQVLEHFSDHYPRQSDAFKLKYLIGMKNQEISQLLECSCSLIEKDLKFSRSWLASKVAN</sequence>
<proteinExistence type="predicted"/>
<dbReference type="KEGG" id="vih:AB0763_00245"/>
<dbReference type="GO" id="GO:0006352">
    <property type="term" value="P:DNA-templated transcription initiation"/>
    <property type="evidence" value="ECO:0007669"/>
    <property type="project" value="InterPro"/>
</dbReference>
<evidence type="ECO:0000259" key="1">
    <source>
        <dbReference type="Pfam" id="PF07638"/>
    </source>
</evidence>
<dbReference type="Pfam" id="PF07638">
    <property type="entry name" value="Sigma70_ECF"/>
    <property type="match status" value="1"/>
</dbReference>
<dbReference type="SUPFAM" id="SSF88659">
    <property type="entry name" value="Sigma3 and sigma4 domains of RNA polymerase sigma factors"/>
    <property type="match status" value="1"/>
</dbReference>
<dbReference type="RefSeq" id="WP_306101779.1">
    <property type="nucleotide sequence ID" value="NZ_CP162601.1"/>
</dbReference>
<dbReference type="InterPro" id="IPR036388">
    <property type="entry name" value="WH-like_DNA-bd_sf"/>
</dbReference>
<dbReference type="EMBL" id="CP162601">
    <property type="protein sequence ID" value="XDK25120.1"/>
    <property type="molecule type" value="Genomic_DNA"/>
</dbReference>
<organism evidence="2">
    <name type="scientific">Vibrio sp. HB236076</name>
    <dbReference type="NCBI Taxonomy" id="3232307"/>
    <lineage>
        <taxon>Bacteria</taxon>
        <taxon>Pseudomonadati</taxon>
        <taxon>Pseudomonadota</taxon>
        <taxon>Gammaproteobacteria</taxon>
        <taxon>Vibrionales</taxon>
        <taxon>Vibrionaceae</taxon>
        <taxon>Vibrio</taxon>
    </lineage>
</organism>
<protein>
    <submittedName>
        <fullName evidence="2">ECF-type sigma factor</fullName>
    </submittedName>
</protein>
<accession>A0AB39HEN1</accession>
<dbReference type="NCBIfam" id="TIGR02999">
    <property type="entry name" value="Sig-70_X6"/>
    <property type="match status" value="1"/>
</dbReference>
<dbReference type="Gene3D" id="1.10.10.10">
    <property type="entry name" value="Winged helix-like DNA-binding domain superfamily/Winged helix DNA-binding domain"/>
    <property type="match status" value="1"/>
</dbReference>
<dbReference type="InterPro" id="IPR013324">
    <property type="entry name" value="RNA_pol_sigma_r3/r4-like"/>
</dbReference>
<dbReference type="NCBIfam" id="TIGR02937">
    <property type="entry name" value="sigma70-ECF"/>
    <property type="match status" value="1"/>
</dbReference>
<feature type="domain" description="RNA polymerase sigma-70 ECF-like HTH" evidence="1">
    <location>
        <begin position="9"/>
        <end position="190"/>
    </location>
</feature>
<dbReference type="InterPro" id="IPR011517">
    <property type="entry name" value="RNA_pol_sigma70_ECF-like"/>
</dbReference>
<dbReference type="AlphaFoldDB" id="A0AB39HEN1"/>
<name>A0AB39HEN1_9VIBR</name>
<evidence type="ECO:0000313" key="2">
    <source>
        <dbReference type="EMBL" id="XDK25120.1"/>
    </source>
</evidence>
<reference evidence="2" key="1">
    <citation type="submission" date="2024-07" db="EMBL/GenBank/DDBJ databases">
        <title>Genome Analysis of a Potential Novel Vibrio Species Secreting pH- and Thermo-stable Alginate Lyase and its Application in Producing Alginate Oligosaccharides.</title>
        <authorList>
            <person name="Huang H."/>
            <person name="Bao K."/>
        </authorList>
    </citation>
    <scope>NUCLEOTIDE SEQUENCE</scope>
    <source>
        <strain evidence="2">HB236076</strain>
    </source>
</reference>
<dbReference type="InterPro" id="IPR014284">
    <property type="entry name" value="RNA_pol_sigma-70_dom"/>
</dbReference>
<gene>
    <name evidence="2" type="ORF">AB0763_00245</name>
</gene>
<dbReference type="GO" id="GO:0003700">
    <property type="term" value="F:DNA-binding transcription factor activity"/>
    <property type="evidence" value="ECO:0007669"/>
    <property type="project" value="InterPro"/>
</dbReference>